<sequence>MEENLNQPPRYQRYMNWSRTATNLTDIVRHGTVQTCQLIQQLRKRIDNIFIDSTTNQDTNPPYFLHLMCGDGTTSTLIKSCFQQIGFDRIRAKGIELCEERIQLWKSKLSSDDCIYDYDLIEEGFNFEQFSGNSDTNQHDGQRNQPISIFWQFSTSYLYTMNDNTCGTPAEFTDQPRLKSALLSIHHQLASNGIAFLTDLCPGLMGVLTSYFSKRSCPYGTLALIHACQKEGIPYSVITMKDIIPLPQVNDNVEKIITAEKLDKACADDQARQVWDILEFISHTPLEEIGMEDFLKLQFPAFTFQHYNWQRRKQYYQGYQLLAKFCSHQLPLYYQTIVLTSRQGLTELVNQIHQQVADINRQTNVEIDFDQVAEFKSQFVELLDPQGPSESSTFQFT</sequence>
<dbReference type="Proteomes" id="UP000009022">
    <property type="component" value="Unassembled WGS sequence"/>
</dbReference>
<name>B3RT95_TRIAD</name>
<gene>
    <name evidence="1" type="ORF">TRIADDRAFT_54884</name>
</gene>
<reference evidence="1 2" key="1">
    <citation type="journal article" date="2008" name="Nature">
        <title>The Trichoplax genome and the nature of placozoans.</title>
        <authorList>
            <person name="Srivastava M."/>
            <person name="Begovic E."/>
            <person name="Chapman J."/>
            <person name="Putnam N.H."/>
            <person name="Hellsten U."/>
            <person name="Kawashima T."/>
            <person name="Kuo A."/>
            <person name="Mitros T."/>
            <person name="Salamov A."/>
            <person name="Carpenter M.L."/>
            <person name="Signorovitch A.Y."/>
            <person name="Moreno M.A."/>
            <person name="Kamm K."/>
            <person name="Grimwood J."/>
            <person name="Schmutz J."/>
            <person name="Shapiro H."/>
            <person name="Grigoriev I.V."/>
            <person name="Buss L.W."/>
            <person name="Schierwater B."/>
            <person name="Dellaporta S.L."/>
            <person name="Rokhsar D.S."/>
        </authorList>
    </citation>
    <scope>NUCLEOTIDE SEQUENCE [LARGE SCALE GENOMIC DNA]</scope>
    <source>
        <strain evidence="1 2">Grell-BS-1999</strain>
    </source>
</reference>
<evidence type="ECO:0000313" key="1">
    <source>
        <dbReference type="EMBL" id="EDV27188.1"/>
    </source>
</evidence>
<accession>B3RT95</accession>
<dbReference type="HOGENOM" id="CLU_695095_0_0_1"/>
<dbReference type="AlphaFoldDB" id="B3RT95"/>
<protein>
    <submittedName>
        <fullName evidence="1">Uncharacterized protein</fullName>
    </submittedName>
</protein>
<evidence type="ECO:0000313" key="2">
    <source>
        <dbReference type="Proteomes" id="UP000009022"/>
    </source>
</evidence>
<dbReference type="EMBL" id="DS985243">
    <property type="protein sequence ID" value="EDV27188.1"/>
    <property type="molecule type" value="Genomic_DNA"/>
</dbReference>
<dbReference type="InParanoid" id="B3RT95"/>
<organism evidence="1 2">
    <name type="scientific">Trichoplax adhaerens</name>
    <name type="common">Trichoplax reptans</name>
    <dbReference type="NCBI Taxonomy" id="10228"/>
    <lineage>
        <taxon>Eukaryota</taxon>
        <taxon>Metazoa</taxon>
        <taxon>Placozoa</taxon>
        <taxon>Uniplacotomia</taxon>
        <taxon>Trichoplacea</taxon>
        <taxon>Trichoplacidae</taxon>
        <taxon>Trichoplax</taxon>
    </lineage>
</organism>
<dbReference type="GeneID" id="6752397"/>
<dbReference type="RefSeq" id="XP_002111184.1">
    <property type="nucleotide sequence ID" value="XM_002111148.1"/>
</dbReference>
<keyword evidence="2" id="KW-1185">Reference proteome</keyword>
<proteinExistence type="predicted"/>
<dbReference type="CTD" id="6752397"/>
<dbReference type="KEGG" id="tad:TRIADDRAFT_54884"/>